<reference evidence="1 2" key="1">
    <citation type="submission" date="2019-03" db="EMBL/GenBank/DDBJ databases">
        <title>Bradyrhizobium strains diversity.</title>
        <authorList>
            <person name="Urquiaga M.C.O."/>
            <person name="Hungria M."/>
            <person name="Delamuta J.R.M."/>
            <person name="Klepa M.S."/>
        </authorList>
    </citation>
    <scope>NUCLEOTIDE SEQUENCE [LARGE SCALE GENOMIC DNA]</scope>
    <source>
        <strain evidence="1 2">CNPSo 3426</strain>
    </source>
</reference>
<evidence type="ECO:0000313" key="1">
    <source>
        <dbReference type="EMBL" id="TFV72340.1"/>
    </source>
</evidence>
<accession>A0A4Y9NWE1</accession>
<name>A0A4Y9NWE1_9BRAD</name>
<comment type="caution">
    <text evidence="1">The sequence shown here is derived from an EMBL/GenBank/DDBJ whole genome shotgun (WGS) entry which is preliminary data.</text>
</comment>
<dbReference type="RefSeq" id="WP_135165678.1">
    <property type="nucleotide sequence ID" value="NZ_SPQS01000014.1"/>
</dbReference>
<gene>
    <name evidence="1" type="ORF">E4K64_23780</name>
</gene>
<dbReference type="EMBL" id="SPQS01000014">
    <property type="protein sequence ID" value="TFV72340.1"/>
    <property type="molecule type" value="Genomic_DNA"/>
</dbReference>
<sequence>MDQIVASLMLGFWAAMLKREYNEPIWDHEVGNAFPHLNGSIRDVSAAVNAIQDLRNRIFHHEPLIGRSLSEDYGRITKVIGWICPETRKWVRHHSSFPSVIRQRPR</sequence>
<dbReference type="Proteomes" id="UP000297700">
    <property type="component" value="Unassembled WGS sequence"/>
</dbReference>
<evidence type="ECO:0008006" key="3">
    <source>
        <dbReference type="Google" id="ProtNLM"/>
    </source>
</evidence>
<protein>
    <recommendedName>
        <fullName evidence="3">Abi-like protein</fullName>
    </recommendedName>
</protein>
<organism evidence="1 2">
    <name type="scientific">Bradyrhizobium frederickii</name>
    <dbReference type="NCBI Taxonomy" id="2560054"/>
    <lineage>
        <taxon>Bacteria</taxon>
        <taxon>Pseudomonadati</taxon>
        <taxon>Pseudomonadota</taxon>
        <taxon>Alphaproteobacteria</taxon>
        <taxon>Hyphomicrobiales</taxon>
        <taxon>Nitrobacteraceae</taxon>
        <taxon>Bradyrhizobium</taxon>
    </lineage>
</organism>
<dbReference type="AlphaFoldDB" id="A0A4Y9NWE1"/>
<evidence type="ECO:0000313" key="2">
    <source>
        <dbReference type="Proteomes" id="UP000297700"/>
    </source>
</evidence>
<proteinExistence type="predicted"/>